<name>A0AA37RUB4_9GAMM</name>
<proteinExistence type="predicted"/>
<reference evidence="1" key="1">
    <citation type="journal article" date="2014" name="Int. J. Syst. Evol. Microbiol.">
        <title>Complete genome sequence of Corynebacterium casei LMG S-19264T (=DSM 44701T), isolated from a smear-ripened cheese.</title>
        <authorList>
            <consortium name="US DOE Joint Genome Institute (JGI-PGF)"/>
            <person name="Walter F."/>
            <person name="Albersmeier A."/>
            <person name="Kalinowski J."/>
            <person name="Ruckert C."/>
        </authorList>
    </citation>
    <scope>NUCLEOTIDE SEQUENCE</scope>
    <source>
        <strain evidence="1">NBRC 101628</strain>
    </source>
</reference>
<dbReference type="EMBL" id="BSNC01000002">
    <property type="protein sequence ID" value="GLP95283.1"/>
    <property type="molecule type" value="Genomic_DNA"/>
</dbReference>
<keyword evidence="2" id="KW-1185">Reference proteome</keyword>
<dbReference type="Pfam" id="PF23140">
    <property type="entry name" value="Gp80"/>
    <property type="match status" value="1"/>
</dbReference>
<dbReference type="AlphaFoldDB" id="A0AA37RUB4"/>
<protein>
    <submittedName>
        <fullName evidence="1">Uncharacterized protein</fullName>
    </submittedName>
</protein>
<evidence type="ECO:0000313" key="2">
    <source>
        <dbReference type="Proteomes" id="UP001161422"/>
    </source>
</evidence>
<dbReference type="InterPro" id="IPR056908">
    <property type="entry name" value="Gp80-like"/>
</dbReference>
<sequence length="111" mass="11614">MISSNALKNEMLNAMAIDSVSLHDGDPGENGTDNELASASYARQSCAFNAAVNGSRQLSADVLFDLANGDAVAWIGYWEGTTFKGRVDVTDANMTADGQAILQAANTALNL</sequence>
<dbReference type="RefSeq" id="WP_095506609.1">
    <property type="nucleotide sequence ID" value="NZ_BSNC01000002.1"/>
</dbReference>
<accession>A0AA37RUB4</accession>
<evidence type="ECO:0000313" key="1">
    <source>
        <dbReference type="EMBL" id="GLP95283.1"/>
    </source>
</evidence>
<comment type="caution">
    <text evidence="1">The sequence shown here is derived from an EMBL/GenBank/DDBJ whole genome shotgun (WGS) entry which is preliminary data.</text>
</comment>
<organism evidence="1 2">
    <name type="scientific">Paraferrimonas sedimenticola</name>
    <dbReference type="NCBI Taxonomy" id="375674"/>
    <lineage>
        <taxon>Bacteria</taxon>
        <taxon>Pseudomonadati</taxon>
        <taxon>Pseudomonadota</taxon>
        <taxon>Gammaproteobacteria</taxon>
        <taxon>Alteromonadales</taxon>
        <taxon>Ferrimonadaceae</taxon>
        <taxon>Paraferrimonas</taxon>
    </lineage>
</organism>
<dbReference type="Proteomes" id="UP001161422">
    <property type="component" value="Unassembled WGS sequence"/>
</dbReference>
<reference evidence="1" key="2">
    <citation type="submission" date="2023-01" db="EMBL/GenBank/DDBJ databases">
        <title>Draft genome sequence of Paraferrimonas sedimenticola strain NBRC 101628.</title>
        <authorList>
            <person name="Sun Q."/>
            <person name="Mori K."/>
        </authorList>
    </citation>
    <scope>NUCLEOTIDE SEQUENCE</scope>
    <source>
        <strain evidence="1">NBRC 101628</strain>
    </source>
</reference>
<gene>
    <name evidence="1" type="ORF">GCM10007895_05890</name>
</gene>